<dbReference type="AlphaFoldDB" id="A0A645HUP5"/>
<sequence>MAQDRRFDRRVRLAGDGGGGRGFAPADQPAKSGNANQCVLYRRHRAQCSFKWGL</sequence>
<evidence type="ECO:0000256" key="1">
    <source>
        <dbReference type="SAM" id="MobiDB-lite"/>
    </source>
</evidence>
<evidence type="ECO:0000313" key="2">
    <source>
        <dbReference type="EMBL" id="MPN39884.1"/>
    </source>
</evidence>
<organism evidence="2">
    <name type="scientific">bioreactor metagenome</name>
    <dbReference type="NCBI Taxonomy" id="1076179"/>
    <lineage>
        <taxon>unclassified sequences</taxon>
        <taxon>metagenomes</taxon>
        <taxon>ecological metagenomes</taxon>
    </lineage>
</organism>
<feature type="compositionally biased region" description="Basic and acidic residues" evidence="1">
    <location>
        <begin position="1"/>
        <end position="13"/>
    </location>
</feature>
<proteinExistence type="predicted"/>
<comment type="caution">
    <text evidence="2">The sequence shown here is derived from an EMBL/GenBank/DDBJ whole genome shotgun (WGS) entry which is preliminary data.</text>
</comment>
<name>A0A645HUP5_9ZZZZ</name>
<protein>
    <submittedName>
        <fullName evidence="2">Uncharacterized protein</fullName>
    </submittedName>
</protein>
<reference evidence="2" key="1">
    <citation type="submission" date="2019-08" db="EMBL/GenBank/DDBJ databases">
        <authorList>
            <person name="Kucharzyk K."/>
            <person name="Murdoch R.W."/>
            <person name="Higgins S."/>
            <person name="Loffler F."/>
        </authorList>
    </citation>
    <scope>NUCLEOTIDE SEQUENCE</scope>
</reference>
<feature type="region of interest" description="Disordered" evidence="1">
    <location>
        <begin position="1"/>
        <end position="32"/>
    </location>
</feature>
<gene>
    <name evidence="2" type="ORF">SDC9_187418</name>
</gene>
<accession>A0A645HUP5</accession>
<dbReference type="EMBL" id="VSSQ01095975">
    <property type="protein sequence ID" value="MPN39884.1"/>
    <property type="molecule type" value="Genomic_DNA"/>
</dbReference>